<evidence type="ECO:0000256" key="4">
    <source>
        <dbReference type="ARBA" id="ARBA00019465"/>
    </source>
</evidence>
<dbReference type="GO" id="GO:0008677">
    <property type="term" value="F:2-dehydropantoate 2-reductase activity"/>
    <property type="evidence" value="ECO:0007669"/>
    <property type="project" value="UniProtKB-EC"/>
</dbReference>
<dbReference type="SUPFAM" id="SSF51735">
    <property type="entry name" value="NAD(P)-binding Rossmann-fold domains"/>
    <property type="match status" value="1"/>
</dbReference>
<feature type="domain" description="Ketopantoate reductase C-terminal" evidence="12">
    <location>
        <begin position="185"/>
        <end position="306"/>
    </location>
</feature>
<evidence type="ECO:0000256" key="7">
    <source>
        <dbReference type="ARBA" id="ARBA00023002"/>
    </source>
</evidence>
<evidence type="ECO:0000259" key="11">
    <source>
        <dbReference type="Pfam" id="PF02558"/>
    </source>
</evidence>
<evidence type="ECO:0000256" key="9">
    <source>
        <dbReference type="ARBA" id="ARBA00048793"/>
    </source>
</evidence>
<comment type="catalytic activity">
    <reaction evidence="9 10">
        <text>(R)-pantoate + NADP(+) = 2-dehydropantoate + NADPH + H(+)</text>
        <dbReference type="Rhea" id="RHEA:16233"/>
        <dbReference type="ChEBI" id="CHEBI:11561"/>
        <dbReference type="ChEBI" id="CHEBI:15378"/>
        <dbReference type="ChEBI" id="CHEBI:15980"/>
        <dbReference type="ChEBI" id="CHEBI:57783"/>
        <dbReference type="ChEBI" id="CHEBI:58349"/>
        <dbReference type="EC" id="1.1.1.169"/>
    </reaction>
</comment>
<comment type="function">
    <text evidence="10">Catalyzes the NADPH-dependent reduction of ketopantoate into pantoic acid.</text>
</comment>
<dbReference type="PANTHER" id="PTHR43765">
    <property type="entry name" value="2-DEHYDROPANTOATE 2-REDUCTASE-RELATED"/>
    <property type="match status" value="1"/>
</dbReference>
<dbReference type="InterPro" id="IPR050838">
    <property type="entry name" value="Ketopantoate_reductase"/>
</dbReference>
<dbReference type="STRING" id="279238.Saro_1677"/>
<dbReference type="AlphaFoldDB" id="Q2G7Q6"/>
<dbReference type="eggNOG" id="COG1893">
    <property type="taxonomic scope" value="Bacteria"/>
</dbReference>
<dbReference type="Pfam" id="PF08546">
    <property type="entry name" value="ApbA_C"/>
    <property type="match status" value="1"/>
</dbReference>
<comment type="pathway">
    <text evidence="1 10">Cofactor biosynthesis; (R)-pantothenate biosynthesis; (R)-pantoate from 3-methyl-2-oxobutanoate: step 2/2.</text>
</comment>
<evidence type="ECO:0000256" key="2">
    <source>
        <dbReference type="ARBA" id="ARBA00007870"/>
    </source>
</evidence>
<sequence length="319" mass="33008">MYERGTIQMERVVIVGAGAMGCLFAARLALAGKQVTLVDVDTARLEQIAARGIVLHDDHGDRTARVTACTAADAEPADLVLVFTKAMHTAAAIRSVAHLNDGHCCALTLQNGLGNAEALAEVFPADRVLIGVTDWPADLLPPNGVAAHGTGHVWLGPCDKAGADHAQAATTLLNAGRMDARHDPDVLAAVWEKAAFNAALNALSTVLGLPVGGLDTPEGRRIAVAVVDETVAVAASRGIAMDRARLAAKIDFALANHKAHKPSMLQDRLAGRPTEIDAINGQIVNAATAAGLTAPVTATLADLVRMGEPGRTQARPALS</sequence>
<name>Q2G7Q6_NOVAD</name>
<dbReference type="NCBIfam" id="TIGR00745">
    <property type="entry name" value="apbA_panE"/>
    <property type="match status" value="1"/>
</dbReference>
<dbReference type="FunFam" id="1.10.1040.10:FF:000017">
    <property type="entry name" value="2-dehydropantoate 2-reductase"/>
    <property type="match status" value="1"/>
</dbReference>
<evidence type="ECO:0000256" key="1">
    <source>
        <dbReference type="ARBA" id="ARBA00004994"/>
    </source>
</evidence>
<dbReference type="EMBL" id="CP000248">
    <property type="protein sequence ID" value="ABD26117.1"/>
    <property type="molecule type" value="Genomic_DNA"/>
</dbReference>
<dbReference type="GO" id="GO:0005737">
    <property type="term" value="C:cytoplasm"/>
    <property type="evidence" value="ECO:0007669"/>
    <property type="project" value="TreeGrafter"/>
</dbReference>
<dbReference type="InterPro" id="IPR013752">
    <property type="entry name" value="KPA_reductase"/>
</dbReference>
<dbReference type="GO" id="GO:0050661">
    <property type="term" value="F:NADP binding"/>
    <property type="evidence" value="ECO:0007669"/>
    <property type="project" value="TreeGrafter"/>
</dbReference>
<dbReference type="InterPro" id="IPR036291">
    <property type="entry name" value="NAD(P)-bd_dom_sf"/>
</dbReference>
<proteinExistence type="inferred from homology"/>
<dbReference type="SUPFAM" id="SSF48179">
    <property type="entry name" value="6-phosphogluconate dehydrogenase C-terminal domain-like"/>
    <property type="match status" value="1"/>
</dbReference>
<evidence type="ECO:0000256" key="8">
    <source>
        <dbReference type="ARBA" id="ARBA00032024"/>
    </source>
</evidence>
<dbReference type="UniPathway" id="UPA00028">
    <property type="reaction ID" value="UER00004"/>
</dbReference>
<dbReference type="InterPro" id="IPR008927">
    <property type="entry name" value="6-PGluconate_DH-like_C_sf"/>
</dbReference>
<evidence type="ECO:0000259" key="12">
    <source>
        <dbReference type="Pfam" id="PF08546"/>
    </source>
</evidence>
<dbReference type="KEGG" id="nar:Saro_1677"/>
<accession>Q2G7Q6</accession>
<dbReference type="Gene3D" id="3.40.50.720">
    <property type="entry name" value="NAD(P)-binding Rossmann-like Domain"/>
    <property type="match status" value="1"/>
</dbReference>
<evidence type="ECO:0000256" key="5">
    <source>
        <dbReference type="ARBA" id="ARBA00022655"/>
    </source>
</evidence>
<evidence type="ECO:0000256" key="10">
    <source>
        <dbReference type="RuleBase" id="RU362068"/>
    </source>
</evidence>
<dbReference type="GO" id="GO:0015940">
    <property type="term" value="P:pantothenate biosynthetic process"/>
    <property type="evidence" value="ECO:0007669"/>
    <property type="project" value="UniProtKB-UniPathway"/>
</dbReference>
<dbReference type="Gene3D" id="1.10.1040.10">
    <property type="entry name" value="N-(1-d-carboxylethyl)-l-norvaline Dehydrogenase, domain 2"/>
    <property type="match status" value="1"/>
</dbReference>
<dbReference type="PANTHER" id="PTHR43765:SF2">
    <property type="entry name" value="2-DEHYDROPANTOATE 2-REDUCTASE"/>
    <property type="match status" value="1"/>
</dbReference>
<dbReference type="Proteomes" id="UP000009134">
    <property type="component" value="Chromosome"/>
</dbReference>
<organism evidence="13 14">
    <name type="scientific">Novosphingobium aromaticivorans (strain ATCC 700278 / DSM 12444 / CCUG 56034 / CIP 105152 / NBRC 16084 / F199)</name>
    <dbReference type="NCBI Taxonomy" id="279238"/>
    <lineage>
        <taxon>Bacteria</taxon>
        <taxon>Pseudomonadati</taxon>
        <taxon>Pseudomonadota</taxon>
        <taxon>Alphaproteobacteria</taxon>
        <taxon>Sphingomonadales</taxon>
        <taxon>Sphingomonadaceae</taxon>
        <taxon>Novosphingobium</taxon>
    </lineage>
</organism>
<evidence type="ECO:0000313" key="14">
    <source>
        <dbReference type="Proteomes" id="UP000009134"/>
    </source>
</evidence>
<dbReference type="HOGENOM" id="CLU_031468_0_0_5"/>
<dbReference type="InterPro" id="IPR013332">
    <property type="entry name" value="KPR_N"/>
</dbReference>
<dbReference type="PROSITE" id="PS51257">
    <property type="entry name" value="PROKAR_LIPOPROTEIN"/>
    <property type="match status" value="1"/>
</dbReference>
<dbReference type="InterPro" id="IPR003710">
    <property type="entry name" value="ApbA"/>
</dbReference>
<keyword evidence="5 10" id="KW-0566">Pantothenate biosynthesis</keyword>
<evidence type="ECO:0000256" key="3">
    <source>
        <dbReference type="ARBA" id="ARBA00013014"/>
    </source>
</evidence>
<evidence type="ECO:0000256" key="6">
    <source>
        <dbReference type="ARBA" id="ARBA00022857"/>
    </source>
</evidence>
<comment type="similarity">
    <text evidence="2 10">Belongs to the ketopantoate reductase family.</text>
</comment>
<dbReference type="Pfam" id="PF02558">
    <property type="entry name" value="ApbA"/>
    <property type="match status" value="1"/>
</dbReference>
<protein>
    <recommendedName>
        <fullName evidence="4 10">2-dehydropantoate 2-reductase</fullName>
        <ecNumber evidence="3 10">1.1.1.169</ecNumber>
    </recommendedName>
    <alternativeName>
        <fullName evidence="8 10">Ketopantoate reductase</fullName>
    </alternativeName>
</protein>
<evidence type="ECO:0000313" key="13">
    <source>
        <dbReference type="EMBL" id="ABD26117.1"/>
    </source>
</evidence>
<gene>
    <name evidence="13" type="ordered locus">Saro_1677</name>
</gene>
<feature type="domain" description="Ketopantoate reductase N-terminal" evidence="11">
    <location>
        <begin position="12"/>
        <end position="159"/>
    </location>
</feature>
<dbReference type="EC" id="1.1.1.169" evidence="3 10"/>
<keyword evidence="7 10" id="KW-0560">Oxidoreductase</keyword>
<keyword evidence="14" id="KW-1185">Reference proteome</keyword>
<dbReference type="InterPro" id="IPR013328">
    <property type="entry name" value="6PGD_dom2"/>
</dbReference>
<reference evidence="14" key="1">
    <citation type="submission" date="2006-01" db="EMBL/GenBank/DDBJ databases">
        <title>Complete sequence of Novosphingobium aromaticivorans DSM 12444.</title>
        <authorList>
            <consortium name="US DOE Joint Genome Institute"/>
            <person name="Copeland A."/>
            <person name="Lucas S."/>
            <person name="Lapidus A."/>
            <person name="Barry K."/>
            <person name="Detter J.C."/>
            <person name="Glavina T."/>
            <person name="Hammon N."/>
            <person name="Israni S."/>
            <person name="Pitluck S."/>
            <person name="Chain P."/>
            <person name="Malfatti S."/>
            <person name="Shin M."/>
            <person name="Vergez L."/>
            <person name="Schmutz J."/>
            <person name="Larimer F."/>
            <person name="Land M."/>
            <person name="Kyrpides N."/>
            <person name="Ivanova N."/>
            <person name="Fredrickson J."/>
            <person name="Balkwill D."/>
            <person name="Romine M.F."/>
            <person name="Richardson P."/>
        </authorList>
    </citation>
    <scope>NUCLEOTIDE SEQUENCE [LARGE SCALE GENOMIC DNA]</scope>
    <source>
        <strain evidence="14">ATCC 700278 / DSM 12444 / CCUG 56034 / CIP 105152 / NBRC 16084 / F199</strain>
    </source>
</reference>
<keyword evidence="6 10" id="KW-0521">NADP</keyword>